<dbReference type="RefSeq" id="WP_354144067.1">
    <property type="nucleotide sequence ID" value="NZ_JAZDQV010000003.1"/>
</dbReference>
<dbReference type="InterPro" id="IPR044855">
    <property type="entry name" value="CoA-Trfase_III_dom3_sf"/>
</dbReference>
<keyword evidence="1" id="KW-0808">Transferase</keyword>
<dbReference type="InterPro" id="IPR003673">
    <property type="entry name" value="CoA-Trfase_fam_III"/>
</dbReference>
<dbReference type="InterPro" id="IPR050509">
    <property type="entry name" value="CoA-transferase_III"/>
</dbReference>
<name>A0ABU7GCZ2_9SPHN</name>
<reference evidence="1 2" key="1">
    <citation type="submission" date="2024-01" db="EMBL/GenBank/DDBJ databases">
        <title>The genome sequence of Erythrobacteraceae sp. strain 1XM1-14.</title>
        <authorList>
            <person name="Liu Y."/>
        </authorList>
    </citation>
    <scope>NUCLEOTIDE SEQUENCE [LARGE SCALE GENOMIC DNA]</scope>
    <source>
        <strain evidence="1 2">1XM1-14</strain>
    </source>
</reference>
<dbReference type="Pfam" id="PF02515">
    <property type="entry name" value="CoA_transf_3"/>
    <property type="match status" value="1"/>
</dbReference>
<evidence type="ECO:0000313" key="2">
    <source>
        <dbReference type="Proteomes" id="UP001343492"/>
    </source>
</evidence>
<dbReference type="PANTHER" id="PTHR48228:SF5">
    <property type="entry name" value="ALPHA-METHYLACYL-COA RACEMASE"/>
    <property type="match status" value="1"/>
</dbReference>
<dbReference type="EMBL" id="JAZDQV010000003">
    <property type="protein sequence ID" value="MEE1876965.1"/>
    <property type="molecule type" value="Genomic_DNA"/>
</dbReference>
<dbReference type="Proteomes" id="UP001343492">
    <property type="component" value="Unassembled WGS sequence"/>
</dbReference>
<dbReference type="PANTHER" id="PTHR48228">
    <property type="entry name" value="SUCCINYL-COA--D-CITRAMALATE COA-TRANSFERASE"/>
    <property type="match status" value="1"/>
</dbReference>
<dbReference type="EC" id="2.8.3.-" evidence="1"/>
<dbReference type="InterPro" id="IPR023606">
    <property type="entry name" value="CoA-Trfase_III_dom_1_sf"/>
</dbReference>
<protein>
    <submittedName>
        <fullName evidence="1">CoA transferase</fullName>
        <ecNumber evidence="1">2.8.3.-</ecNumber>
    </submittedName>
</protein>
<sequence>MGKLSGITVVDLTQFLPGPMMTVMMADQGAEVIKVEPAAGDPAREQAPFDSYGGAEHSVWFANLNRGKQSVTLDLKSEEGKAHLRELCRRADVFVEGFRPGVMARLGFDYEAVKALKPDIVYCSISAFGQEGALAHHPAHDMAVQAMAGFLSVNDGPDGAPVVPGVASSDMAAGLTALSAVLMALVGRDRTGEGAYIDCAMFDSLLPWCVHTAGSAIAGGPSPKSAEQRSLGGAGFYQVYETKDGKHVVLGGREIKFARNLLHALGRGDLLPFAEAPAGQQGELIDFLRTTFATRTCDEWVSWFADKDVAFSPVLDFREALDELHIAERQLWVESEGGGHHIAPSIRFAGDSWTPGPVPGLGEANRECLS</sequence>
<dbReference type="SUPFAM" id="SSF89796">
    <property type="entry name" value="CoA-transferase family III (CaiB/BaiF)"/>
    <property type="match status" value="1"/>
</dbReference>
<gene>
    <name evidence="1" type="ORF">VRS74_04615</name>
</gene>
<evidence type="ECO:0000313" key="1">
    <source>
        <dbReference type="EMBL" id="MEE1876965.1"/>
    </source>
</evidence>
<dbReference type="Gene3D" id="3.30.1540.10">
    <property type="entry name" value="formyl-coa transferase, domain 3"/>
    <property type="match status" value="1"/>
</dbReference>
<organism evidence="1 2">
    <name type="scientific">Altererythrobacter litoralis</name>
    <dbReference type="NCBI Taxonomy" id="3113904"/>
    <lineage>
        <taxon>Bacteria</taxon>
        <taxon>Pseudomonadati</taxon>
        <taxon>Pseudomonadota</taxon>
        <taxon>Alphaproteobacteria</taxon>
        <taxon>Sphingomonadales</taxon>
        <taxon>Erythrobacteraceae</taxon>
        <taxon>Altererythrobacter</taxon>
    </lineage>
</organism>
<keyword evidence="2" id="KW-1185">Reference proteome</keyword>
<dbReference type="GO" id="GO:0016740">
    <property type="term" value="F:transferase activity"/>
    <property type="evidence" value="ECO:0007669"/>
    <property type="project" value="UniProtKB-KW"/>
</dbReference>
<proteinExistence type="predicted"/>
<dbReference type="Gene3D" id="3.40.50.10540">
    <property type="entry name" value="Crotonobetainyl-coa:carnitine coa-transferase, domain 1"/>
    <property type="match status" value="1"/>
</dbReference>
<comment type="caution">
    <text evidence="1">The sequence shown here is derived from an EMBL/GenBank/DDBJ whole genome shotgun (WGS) entry which is preliminary data.</text>
</comment>
<accession>A0ABU7GCZ2</accession>